<protein>
    <recommendedName>
        <fullName evidence="8">Bcr/CflA family efflux transporter</fullName>
    </recommendedName>
</protein>
<feature type="transmembrane region" description="Helical" evidence="8">
    <location>
        <begin position="12"/>
        <end position="29"/>
    </location>
</feature>
<evidence type="ECO:0000256" key="8">
    <source>
        <dbReference type="RuleBase" id="RU365088"/>
    </source>
</evidence>
<reference evidence="10 11" key="1">
    <citation type="submission" date="2019-07" db="EMBL/GenBank/DDBJ databases">
        <title>Genome sequencing for Ferrovibrio sp. K5.</title>
        <authorList>
            <person name="Park S.-J."/>
        </authorList>
    </citation>
    <scope>NUCLEOTIDE SEQUENCE [LARGE SCALE GENOMIC DNA]</scope>
    <source>
        <strain evidence="10 11">K5</strain>
    </source>
</reference>
<dbReference type="Gene3D" id="1.20.1720.10">
    <property type="entry name" value="Multidrug resistance protein D"/>
    <property type="match status" value="1"/>
</dbReference>
<dbReference type="PANTHER" id="PTHR23502:SF132">
    <property type="entry name" value="POLYAMINE TRANSPORTER 2-RELATED"/>
    <property type="match status" value="1"/>
</dbReference>
<evidence type="ECO:0000256" key="5">
    <source>
        <dbReference type="ARBA" id="ARBA00022692"/>
    </source>
</evidence>
<feature type="domain" description="Major facilitator superfamily (MFS) profile" evidence="9">
    <location>
        <begin position="15"/>
        <end position="408"/>
    </location>
</feature>
<dbReference type="OrthoDB" id="9800416at2"/>
<feature type="transmembrane region" description="Helical" evidence="8">
    <location>
        <begin position="355"/>
        <end position="375"/>
    </location>
</feature>
<feature type="transmembrane region" description="Helical" evidence="8">
    <location>
        <begin position="106"/>
        <end position="127"/>
    </location>
</feature>
<dbReference type="InterPro" id="IPR036259">
    <property type="entry name" value="MFS_trans_sf"/>
</dbReference>
<gene>
    <name evidence="10" type="ORF">FNB15_00830</name>
</gene>
<dbReference type="PRINTS" id="PR01035">
    <property type="entry name" value="TCRTETA"/>
</dbReference>
<dbReference type="InterPro" id="IPR001958">
    <property type="entry name" value="Tet-R_TetA/multi-R_MdtG-like"/>
</dbReference>
<dbReference type="GO" id="GO:0005886">
    <property type="term" value="C:plasma membrane"/>
    <property type="evidence" value="ECO:0007669"/>
    <property type="project" value="UniProtKB-SubCell"/>
</dbReference>
<keyword evidence="7 8" id="KW-0472">Membrane</keyword>
<evidence type="ECO:0000256" key="7">
    <source>
        <dbReference type="ARBA" id="ARBA00023136"/>
    </source>
</evidence>
<evidence type="ECO:0000259" key="9">
    <source>
        <dbReference type="PROSITE" id="PS50850"/>
    </source>
</evidence>
<dbReference type="AlphaFoldDB" id="A0A516GWP5"/>
<feature type="transmembrane region" description="Helical" evidence="8">
    <location>
        <begin position="139"/>
        <end position="161"/>
    </location>
</feature>
<accession>A0A516GWP5</accession>
<keyword evidence="11" id="KW-1185">Reference proteome</keyword>
<evidence type="ECO:0000313" key="11">
    <source>
        <dbReference type="Proteomes" id="UP000317496"/>
    </source>
</evidence>
<sequence>MTNPRRPLARDSTALVILLGCATALGPLSTDMYLPSLPVLVGLYGSDMATVQLTLSAFLAGFAVMQLVYGPLSDRFGRRRVLLAGVALYTLASIACAFAGSVEWLILWRFVQALGACAGVVLGRAIARDLYEGAAAARALSMMAMTLGLTPAVAPILGGYLHDWFGWQANFIAMALTGAALGVCVLFFLAESNRHINPQAMRPGPMLRNFGILARHARFRGYVLCIAFSYGGMFSFISASSFTLDRVFGVGPTEFGLCFLLIVIGYLIGGFIGTRFTIRFGVNAMLGLGAASCAAGGLLMLALQGWAWMAALTWHWFSLIGPMMLFTLGLGLTMPQGQAGALQPFPQMAGAAASLMGFVQMSVGAFAGIIVGHALNDTALPLSLAVAGMGTGTLLSYLLIVRRLARTPEA</sequence>
<dbReference type="RefSeq" id="WP_144066893.1">
    <property type="nucleotide sequence ID" value="NZ_CP041636.1"/>
</dbReference>
<feature type="transmembrane region" description="Helical" evidence="8">
    <location>
        <begin position="222"/>
        <end position="242"/>
    </location>
</feature>
<dbReference type="InterPro" id="IPR011701">
    <property type="entry name" value="MFS"/>
</dbReference>
<dbReference type="GO" id="GO:1990961">
    <property type="term" value="P:xenobiotic detoxification by transmembrane export across the plasma membrane"/>
    <property type="evidence" value="ECO:0007669"/>
    <property type="project" value="InterPro"/>
</dbReference>
<evidence type="ECO:0000313" key="10">
    <source>
        <dbReference type="EMBL" id="QDO95912.1"/>
    </source>
</evidence>
<evidence type="ECO:0000256" key="4">
    <source>
        <dbReference type="ARBA" id="ARBA00022475"/>
    </source>
</evidence>
<dbReference type="EMBL" id="CP041636">
    <property type="protein sequence ID" value="QDO95912.1"/>
    <property type="molecule type" value="Genomic_DNA"/>
</dbReference>
<feature type="transmembrane region" description="Helical" evidence="8">
    <location>
        <begin position="381"/>
        <end position="400"/>
    </location>
</feature>
<feature type="transmembrane region" description="Helical" evidence="8">
    <location>
        <begin position="254"/>
        <end position="273"/>
    </location>
</feature>
<dbReference type="NCBIfam" id="TIGR00710">
    <property type="entry name" value="efflux_Bcr_CflA"/>
    <property type="match status" value="1"/>
</dbReference>
<keyword evidence="4" id="KW-1003">Cell membrane</keyword>
<dbReference type="GO" id="GO:0042910">
    <property type="term" value="F:xenobiotic transmembrane transporter activity"/>
    <property type="evidence" value="ECO:0007669"/>
    <property type="project" value="InterPro"/>
</dbReference>
<dbReference type="InterPro" id="IPR020846">
    <property type="entry name" value="MFS_dom"/>
</dbReference>
<dbReference type="PANTHER" id="PTHR23502">
    <property type="entry name" value="MAJOR FACILITATOR SUPERFAMILY"/>
    <property type="match status" value="1"/>
</dbReference>
<evidence type="ECO:0000256" key="2">
    <source>
        <dbReference type="ARBA" id="ARBA00006236"/>
    </source>
</evidence>
<evidence type="ECO:0000256" key="3">
    <source>
        <dbReference type="ARBA" id="ARBA00022448"/>
    </source>
</evidence>
<keyword evidence="8" id="KW-0997">Cell inner membrane</keyword>
<name>A0A516GWP5_9PROT</name>
<feature type="transmembrane region" description="Helical" evidence="8">
    <location>
        <begin position="285"/>
        <end position="308"/>
    </location>
</feature>
<comment type="subcellular location">
    <subcellularLocation>
        <location evidence="8">Cell inner membrane</location>
        <topology evidence="8">Multi-pass membrane protein</topology>
    </subcellularLocation>
    <subcellularLocation>
        <location evidence="1">Cell membrane</location>
        <topology evidence="1">Multi-pass membrane protein</topology>
    </subcellularLocation>
</comment>
<evidence type="ECO:0000256" key="6">
    <source>
        <dbReference type="ARBA" id="ARBA00022989"/>
    </source>
</evidence>
<dbReference type="Pfam" id="PF07690">
    <property type="entry name" value="MFS_1"/>
    <property type="match status" value="1"/>
</dbReference>
<proteinExistence type="inferred from homology"/>
<dbReference type="PROSITE" id="PS50850">
    <property type="entry name" value="MFS"/>
    <property type="match status" value="1"/>
</dbReference>
<feature type="transmembrane region" description="Helical" evidence="8">
    <location>
        <begin position="167"/>
        <end position="189"/>
    </location>
</feature>
<comment type="similarity">
    <text evidence="2 8">Belongs to the major facilitator superfamily. Bcr/CmlA family.</text>
</comment>
<dbReference type="GO" id="GO:0015385">
    <property type="term" value="F:sodium:proton antiporter activity"/>
    <property type="evidence" value="ECO:0007669"/>
    <property type="project" value="TreeGrafter"/>
</dbReference>
<organism evidence="10 11">
    <name type="scientific">Ferrovibrio terrae</name>
    <dbReference type="NCBI Taxonomy" id="2594003"/>
    <lineage>
        <taxon>Bacteria</taxon>
        <taxon>Pseudomonadati</taxon>
        <taxon>Pseudomonadota</taxon>
        <taxon>Alphaproteobacteria</taxon>
        <taxon>Rhodospirillales</taxon>
        <taxon>Rhodospirillaceae</taxon>
        <taxon>Ferrovibrio</taxon>
    </lineage>
</organism>
<dbReference type="Proteomes" id="UP000317496">
    <property type="component" value="Chromosome"/>
</dbReference>
<dbReference type="CDD" id="cd17320">
    <property type="entry name" value="MFS_MdfA_MDR_like"/>
    <property type="match status" value="1"/>
</dbReference>
<feature type="transmembrane region" description="Helical" evidence="8">
    <location>
        <begin position="314"/>
        <end position="334"/>
    </location>
</feature>
<dbReference type="KEGG" id="fer:FNB15_00830"/>
<dbReference type="InterPro" id="IPR004812">
    <property type="entry name" value="Efflux_drug-R_Bcr/CmlA"/>
</dbReference>
<keyword evidence="5 8" id="KW-0812">Transmembrane</keyword>
<dbReference type="SUPFAM" id="SSF103473">
    <property type="entry name" value="MFS general substrate transporter"/>
    <property type="match status" value="1"/>
</dbReference>
<feature type="transmembrane region" description="Helical" evidence="8">
    <location>
        <begin position="49"/>
        <end position="69"/>
    </location>
</feature>
<keyword evidence="3 8" id="KW-0813">Transport</keyword>
<keyword evidence="6 8" id="KW-1133">Transmembrane helix</keyword>
<feature type="transmembrane region" description="Helical" evidence="8">
    <location>
        <begin position="81"/>
        <end position="100"/>
    </location>
</feature>
<evidence type="ECO:0000256" key="1">
    <source>
        <dbReference type="ARBA" id="ARBA00004651"/>
    </source>
</evidence>